<feature type="transmembrane region" description="Helical" evidence="8">
    <location>
        <begin position="266"/>
        <end position="292"/>
    </location>
</feature>
<dbReference type="PANTHER" id="PTHR31611">
    <property type="entry name" value="HIGH-AFFINITY NICKEL TRANSPORT PROTEIN NIC1"/>
    <property type="match status" value="1"/>
</dbReference>
<evidence type="ECO:0000313" key="9">
    <source>
        <dbReference type="EMBL" id="MEI6002289.1"/>
    </source>
</evidence>
<sequence length="347" mass="37240">MIGRKFAQEMATSVDRKSTTRFYSILVIANVMLWLWAAVEFRGNTVGIGLALTAFGLGLRHAFDADHIAAIDNATRKLIRAGRGVIGVGFFFALGHSLVVLIAATGIALGARSVSLNHPELKEFGCDVASVASFTFLLLIGLSNVALLKDSLRCRRIEKAEGDCAEPANLQPAGYLMRALFPFFTLVEKSWHMALVGAVFGLGFDTATEIALLSLSAGQAADGVAINNILIFPALFGGAMTLADSTDGVLMNYAYRWSIDRSGGVAFYNTGITALSICVAMVIGLGEALSFVSRKFSLTSGPWDAINRFNENLNLVGFLVVAVFAVGWAVSAGRYRMKQRQVLVRRA</sequence>
<dbReference type="RefSeq" id="WP_336601930.1">
    <property type="nucleotide sequence ID" value="NZ_JACFYJ010000104.1"/>
</dbReference>
<dbReference type="Pfam" id="PF03824">
    <property type="entry name" value="NicO"/>
    <property type="match status" value="1"/>
</dbReference>
<name>A0ABU8J2V5_9BURK</name>
<protein>
    <recommendedName>
        <fullName evidence="8">Nickel/cobalt efflux system</fullName>
    </recommendedName>
</protein>
<keyword evidence="4" id="KW-0533">Nickel</keyword>
<evidence type="ECO:0000256" key="7">
    <source>
        <dbReference type="ARBA" id="ARBA00023136"/>
    </source>
</evidence>
<accession>A0ABU8J2V5</accession>
<comment type="subcellular location">
    <subcellularLocation>
        <location evidence="8">Cell membrane</location>
        <topology evidence="8">Multi-pass membrane protein</topology>
    </subcellularLocation>
    <subcellularLocation>
        <location evidence="1">Endomembrane system</location>
        <topology evidence="1">Multi-pass membrane protein</topology>
    </subcellularLocation>
</comment>
<comment type="caution">
    <text evidence="9">The sequence shown here is derived from an EMBL/GenBank/DDBJ whole genome shotgun (WGS) entry which is preliminary data.</text>
</comment>
<dbReference type="InterPro" id="IPR004688">
    <property type="entry name" value="Ni/Co_transpt"/>
</dbReference>
<keyword evidence="3 8" id="KW-0813">Transport</keyword>
<comment type="similarity">
    <text evidence="2 8">Belongs to the NiCoT transporter (TC 2.A.52) family.</text>
</comment>
<evidence type="ECO:0000256" key="1">
    <source>
        <dbReference type="ARBA" id="ARBA00004127"/>
    </source>
</evidence>
<evidence type="ECO:0000313" key="10">
    <source>
        <dbReference type="Proteomes" id="UP001386437"/>
    </source>
</evidence>
<feature type="transmembrane region" description="Helical" evidence="8">
    <location>
        <begin position="45"/>
        <end position="63"/>
    </location>
</feature>
<dbReference type="PANTHER" id="PTHR31611:SF0">
    <property type="entry name" value="HIGH-AFFINITY NICKEL TRANSPORT PROTEIN NIC1"/>
    <property type="match status" value="1"/>
</dbReference>
<dbReference type="EMBL" id="JACFYJ010000104">
    <property type="protein sequence ID" value="MEI6002289.1"/>
    <property type="molecule type" value="Genomic_DNA"/>
</dbReference>
<feature type="transmembrane region" description="Helical" evidence="8">
    <location>
        <begin position="312"/>
        <end position="330"/>
    </location>
</feature>
<evidence type="ECO:0000256" key="4">
    <source>
        <dbReference type="ARBA" id="ARBA00022596"/>
    </source>
</evidence>
<evidence type="ECO:0000256" key="2">
    <source>
        <dbReference type="ARBA" id="ARBA00010892"/>
    </source>
</evidence>
<feature type="transmembrane region" description="Helical" evidence="8">
    <location>
        <begin position="128"/>
        <end position="148"/>
    </location>
</feature>
<keyword evidence="6 8" id="KW-1133">Transmembrane helix</keyword>
<evidence type="ECO:0000256" key="8">
    <source>
        <dbReference type="RuleBase" id="RU362101"/>
    </source>
</evidence>
<reference evidence="9 10" key="1">
    <citation type="journal article" date="2022" name="Arch. Microbiol.">
        <title>Paraburkholderia bengalensis sp. nov. isolated from roots of Oryza sativa, IR64.</title>
        <authorList>
            <person name="Nag P."/>
            <person name="Mondal N."/>
            <person name="Sarkar J."/>
            <person name="Das S."/>
        </authorList>
    </citation>
    <scope>NUCLEOTIDE SEQUENCE [LARGE SCALE GENOMIC DNA]</scope>
    <source>
        <strain evidence="9 10">IR64_4_BI</strain>
    </source>
</reference>
<keyword evidence="7 8" id="KW-0472">Membrane</keyword>
<feature type="transmembrane region" description="Helical" evidence="8">
    <location>
        <begin position="84"/>
        <end position="108"/>
    </location>
</feature>
<proteinExistence type="inferred from homology"/>
<keyword evidence="5 8" id="KW-0812">Transmembrane</keyword>
<dbReference type="InterPro" id="IPR011541">
    <property type="entry name" value="Ni/Co_transpt_high_affinity"/>
</dbReference>
<keyword evidence="10" id="KW-1185">Reference proteome</keyword>
<evidence type="ECO:0000256" key="6">
    <source>
        <dbReference type="ARBA" id="ARBA00022989"/>
    </source>
</evidence>
<gene>
    <name evidence="9" type="ORF">H3V53_35750</name>
</gene>
<dbReference type="Proteomes" id="UP001386437">
    <property type="component" value="Unassembled WGS sequence"/>
</dbReference>
<evidence type="ECO:0000256" key="3">
    <source>
        <dbReference type="ARBA" id="ARBA00022448"/>
    </source>
</evidence>
<evidence type="ECO:0000256" key="5">
    <source>
        <dbReference type="ARBA" id="ARBA00022692"/>
    </source>
</evidence>
<feature type="transmembrane region" description="Helical" evidence="8">
    <location>
        <begin position="21"/>
        <end position="39"/>
    </location>
</feature>
<organism evidence="9 10">
    <name type="scientific">Paraburkholderia bengalensis</name>
    <dbReference type="NCBI Taxonomy" id="2747562"/>
    <lineage>
        <taxon>Bacteria</taxon>
        <taxon>Pseudomonadati</taxon>
        <taxon>Pseudomonadota</taxon>
        <taxon>Betaproteobacteria</taxon>
        <taxon>Burkholderiales</taxon>
        <taxon>Burkholderiaceae</taxon>
        <taxon>Paraburkholderia</taxon>
    </lineage>
</organism>